<evidence type="ECO:0000259" key="5">
    <source>
        <dbReference type="Pfam" id="PF21391"/>
    </source>
</evidence>
<comment type="caution">
    <text evidence="6">The sequence shown here is derived from an EMBL/GenBank/DDBJ whole genome shotgun (WGS) entry which is preliminary data.</text>
</comment>
<dbReference type="InterPro" id="IPR015424">
    <property type="entry name" value="PyrdxlP-dep_Trfase"/>
</dbReference>
<feature type="domain" description="L-tyrosine decarboxylase C-terminal" evidence="5">
    <location>
        <begin position="583"/>
        <end position="681"/>
    </location>
</feature>
<dbReference type="GO" id="GO:0019752">
    <property type="term" value="P:carboxylic acid metabolic process"/>
    <property type="evidence" value="ECO:0007669"/>
    <property type="project" value="InterPro"/>
</dbReference>
<keyword evidence="7" id="KW-1185">Reference proteome</keyword>
<sequence>MADAHENKDVRKDEFDAVHAYFIGPKGSNLPDFRANINTILDELLVARQSYYPEDQAFISKEYRRSPVFQKARSDLRLATEKVAQLLGEHSAPFWSPRYEAHMCTDLTMSSLLGYFMTMLYNPNNVALEASPMTTLVELRVGQQLCKLFGYNVDVQKSPLSWGHITCDGTIANLESIWVARNLKFYPLSLCMAIRKGKLQFVGDRFYASSCFHSSAKTKFKDLQGWDLLNLPSEVILDLPDQLNKQFGITSKFLESALNEYNIQTIGRELLEKEFNVANPIKYFVSKTRHYSWPKGVAIAGLGSGNVVGVDVNNAAQIDIKLLEEHLHECVNSRTPVFAVVAIIGSTEEGAVDRLSEILRLRKVFQEEHGLSFLVHADAAWGGYFATMINPDRRYSVEEQSSAKPEPEWYLDPKTVEDIKAMAEADSITVDPHKAGYIPYPAGSLVYRDGRMRHLVTWSGPKPGASAMSAWFSNQTIGLNHRGYGKLLGEATFTSARLSAHYATMINDSFMIVPFNMLPAENQGNKKFLSTSVQNQREKIRDLIVTKTDTEIFASKEAMKIIRDLGSDTNINCFAINWKDENGILNTDLEEANYLMKRVVDRLSITSPNTDPSTIPIYLTSTQFLPEDYGACAHKFMERMGVQKSDQSLFVIRNVVMSPFPTKKDFISTIMGDLEKVIRKEVEVCRERNKPGEKNLQFLVQGSPDSPEVYLVFQASFHSVTRRQQVIISAELDDTLKEFFKKRLEESRDTIIMVESEKKLYVEDIINGIPDGCNMSVFMFEKDLGLYEKEKGMVKLKSLVKSRPLNSIHRDIDYPDKFMPFYLYGSDHEAHITHTLVKSPNISLSASSITFNPALPAPVTSLLPEGLILGLVDIPEASVQPFPDQNTDLSENFLFAPGKKFKVAIYKDPKEPTAEGPGLLKDLVTALYEGEMTLGENVFVDAEGPNEDKLKDIKVESDDWQRKLDEIGAVLDGSHINCN</sequence>
<dbReference type="InterPro" id="IPR015421">
    <property type="entry name" value="PyrdxlP-dep_Trfase_major"/>
</dbReference>
<dbReference type="Gene3D" id="3.40.640.10">
    <property type="entry name" value="Type I PLP-dependent aspartate aminotransferase-like (Major domain)"/>
    <property type="match status" value="1"/>
</dbReference>
<evidence type="ECO:0000256" key="4">
    <source>
        <dbReference type="PIRSR" id="PIRSR602129-50"/>
    </source>
</evidence>
<dbReference type="Proteomes" id="UP000265631">
    <property type="component" value="Unassembled WGS sequence"/>
</dbReference>
<keyword evidence="2 4" id="KW-0663">Pyridoxal phosphate</keyword>
<proteinExistence type="predicted"/>
<comment type="cofactor">
    <cofactor evidence="1 4">
        <name>pyridoxal 5'-phosphate</name>
        <dbReference type="ChEBI" id="CHEBI:597326"/>
    </cofactor>
</comment>
<dbReference type="InterPro" id="IPR002129">
    <property type="entry name" value="PyrdxlP-dep_de-COase"/>
</dbReference>
<dbReference type="Pfam" id="PF00282">
    <property type="entry name" value="Pyridoxal_deC"/>
    <property type="match status" value="1"/>
</dbReference>
<dbReference type="STRING" id="2594813.A0A395N2X6"/>
<dbReference type="GO" id="GO:0030170">
    <property type="term" value="F:pyridoxal phosphate binding"/>
    <property type="evidence" value="ECO:0007669"/>
    <property type="project" value="InterPro"/>
</dbReference>
<dbReference type="PANTHER" id="PTHR42735">
    <property type="match status" value="1"/>
</dbReference>
<dbReference type="InterPro" id="IPR049373">
    <property type="entry name" value="TyrDC_C"/>
</dbReference>
<dbReference type="SUPFAM" id="SSF53383">
    <property type="entry name" value="PLP-dependent transferases"/>
    <property type="match status" value="1"/>
</dbReference>
<dbReference type="EMBL" id="PXXK01000033">
    <property type="protein sequence ID" value="RFN53939.1"/>
    <property type="molecule type" value="Genomic_DNA"/>
</dbReference>
<gene>
    <name evidence="6" type="ORF">FIE12Z_1686</name>
</gene>
<evidence type="ECO:0000256" key="1">
    <source>
        <dbReference type="ARBA" id="ARBA00001933"/>
    </source>
</evidence>
<dbReference type="GO" id="GO:0016830">
    <property type="term" value="F:carbon-carbon lyase activity"/>
    <property type="evidence" value="ECO:0007669"/>
    <property type="project" value="InterPro"/>
</dbReference>
<organism evidence="6 7">
    <name type="scientific">Fusarium flagelliforme</name>
    <dbReference type="NCBI Taxonomy" id="2675880"/>
    <lineage>
        <taxon>Eukaryota</taxon>
        <taxon>Fungi</taxon>
        <taxon>Dikarya</taxon>
        <taxon>Ascomycota</taxon>
        <taxon>Pezizomycotina</taxon>
        <taxon>Sordariomycetes</taxon>
        <taxon>Hypocreomycetidae</taxon>
        <taxon>Hypocreales</taxon>
        <taxon>Nectriaceae</taxon>
        <taxon>Fusarium</taxon>
        <taxon>Fusarium incarnatum-equiseti species complex</taxon>
    </lineage>
</organism>
<reference evidence="6 7" key="1">
    <citation type="journal article" date="2018" name="PLoS Pathog.">
        <title>Evolution of structural diversity of trichothecenes, a family of toxins produced by plant pathogenic and entomopathogenic fungi.</title>
        <authorList>
            <person name="Proctor R.H."/>
            <person name="McCormick S.P."/>
            <person name="Kim H.S."/>
            <person name="Cardoza R.E."/>
            <person name="Stanley A.M."/>
            <person name="Lindo L."/>
            <person name="Kelly A."/>
            <person name="Brown D.W."/>
            <person name="Lee T."/>
            <person name="Vaughan M.M."/>
            <person name="Alexander N.J."/>
            <person name="Busman M."/>
            <person name="Gutierrez S."/>
        </authorList>
    </citation>
    <scope>NUCLEOTIDE SEQUENCE [LARGE SCALE GENOMIC DNA]</scope>
    <source>
        <strain evidence="6 7">NRRL 13405</strain>
    </source>
</reference>
<evidence type="ECO:0000313" key="6">
    <source>
        <dbReference type="EMBL" id="RFN53939.1"/>
    </source>
</evidence>
<name>A0A395N2X6_9HYPO</name>
<dbReference type="AlphaFoldDB" id="A0A395N2X6"/>
<dbReference type="InterPro" id="IPR050477">
    <property type="entry name" value="GrpII_AminoAcid_Decarb"/>
</dbReference>
<feature type="modified residue" description="N6-(pyridoxal phosphate)lysine" evidence="4">
    <location>
        <position position="434"/>
    </location>
</feature>
<evidence type="ECO:0000256" key="3">
    <source>
        <dbReference type="ARBA" id="ARBA00023239"/>
    </source>
</evidence>
<accession>A0A395N2X6</accession>
<keyword evidence="3" id="KW-0456">Lyase</keyword>
<evidence type="ECO:0000313" key="7">
    <source>
        <dbReference type="Proteomes" id="UP000265631"/>
    </source>
</evidence>
<protein>
    <recommendedName>
        <fullName evidence="5">L-tyrosine decarboxylase C-terminal domain-containing protein</fullName>
    </recommendedName>
</protein>
<evidence type="ECO:0000256" key="2">
    <source>
        <dbReference type="ARBA" id="ARBA00022898"/>
    </source>
</evidence>
<dbReference type="Pfam" id="PF21391">
    <property type="entry name" value="tyr_de_CO2_C"/>
    <property type="match status" value="1"/>
</dbReference>
<dbReference type="PANTHER" id="PTHR42735:SF4">
    <property type="entry name" value="PYRIDOXAL PHOSPHATE-DEPENDENT DECARBOXYLASE FAMILY PROTEIN"/>
    <property type="match status" value="1"/>
</dbReference>